<accession>A0A4Y7R750</accession>
<evidence type="ECO:0000256" key="1">
    <source>
        <dbReference type="SAM" id="Coils"/>
    </source>
</evidence>
<sequence length="253" mass="26688">MLTVLAQKLSGEQIENLVVGLHDARQMLHDILDAVKRREVLVAGQVASEKKGANEDLRKAETLKRLEHDGEYQSLKEKLQDARVNLAFAEAELEGEKAGHAGLVAMTGLVTAMVNAGQISDLENVEAVMSGMLGYVGQGNKTGQKVAGGIATSGNHQGQTLNAAAKSPVQGFSQPTAQEENDVESGAFMVLEARESKPGTIRGYCQSSDGTKVAIYAKNGIGQTLARAVGGFVQVAFRRGDKGLIASSVKLVS</sequence>
<organism evidence="2 3">
    <name type="scientific">Pelotomaculum schinkii</name>
    <dbReference type="NCBI Taxonomy" id="78350"/>
    <lineage>
        <taxon>Bacteria</taxon>
        <taxon>Bacillati</taxon>
        <taxon>Bacillota</taxon>
        <taxon>Clostridia</taxon>
        <taxon>Eubacteriales</taxon>
        <taxon>Desulfotomaculaceae</taxon>
        <taxon>Pelotomaculum</taxon>
    </lineage>
</organism>
<comment type="caution">
    <text evidence="2">The sequence shown here is derived from an EMBL/GenBank/DDBJ whole genome shotgun (WGS) entry which is preliminary data.</text>
</comment>
<dbReference type="AlphaFoldDB" id="A0A4Y7R750"/>
<reference evidence="2 3" key="1">
    <citation type="journal article" date="2018" name="Environ. Microbiol.">
        <title>Novel energy conservation strategies and behaviour of Pelotomaculum schinkii driving syntrophic propionate catabolism.</title>
        <authorList>
            <person name="Hidalgo-Ahumada C.A.P."/>
            <person name="Nobu M.K."/>
            <person name="Narihiro T."/>
            <person name="Tamaki H."/>
            <person name="Liu W.T."/>
            <person name="Kamagata Y."/>
            <person name="Stams A.J.M."/>
            <person name="Imachi H."/>
            <person name="Sousa D.Z."/>
        </authorList>
    </citation>
    <scope>NUCLEOTIDE SEQUENCE [LARGE SCALE GENOMIC DNA]</scope>
    <source>
        <strain evidence="2 3">HH</strain>
    </source>
</reference>
<dbReference type="Proteomes" id="UP000298324">
    <property type="component" value="Unassembled WGS sequence"/>
</dbReference>
<name>A0A4Y7R750_9FIRM</name>
<evidence type="ECO:0000313" key="2">
    <source>
        <dbReference type="EMBL" id="TEB04755.1"/>
    </source>
</evidence>
<protein>
    <submittedName>
        <fullName evidence="2">Uncharacterized protein</fullName>
    </submittedName>
</protein>
<feature type="coiled-coil region" evidence="1">
    <location>
        <begin position="72"/>
        <end position="99"/>
    </location>
</feature>
<dbReference type="EMBL" id="QFGA01000003">
    <property type="protein sequence ID" value="TEB04755.1"/>
    <property type="molecule type" value="Genomic_DNA"/>
</dbReference>
<evidence type="ECO:0000313" key="3">
    <source>
        <dbReference type="Proteomes" id="UP000298324"/>
    </source>
</evidence>
<dbReference type="RefSeq" id="WP_190259084.1">
    <property type="nucleotide sequence ID" value="NZ_QFGA01000003.1"/>
</dbReference>
<keyword evidence="1" id="KW-0175">Coiled coil</keyword>
<gene>
    <name evidence="2" type="ORF">Psch_03517</name>
</gene>
<keyword evidence="3" id="KW-1185">Reference proteome</keyword>
<proteinExistence type="predicted"/>